<keyword evidence="3" id="KW-0653">Protein transport</keyword>
<dbReference type="Proteomes" id="UP001472677">
    <property type="component" value="Unassembled WGS sequence"/>
</dbReference>
<organism evidence="9 10">
    <name type="scientific">Hibiscus sabdariffa</name>
    <name type="common">roselle</name>
    <dbReference type="NCBI Taxonomy" id="183260"/>
    <lineage>
        <taxon>Eukaryota</taxon>
        <taxon>Viridiplantae</taxon>
        <taxon>Streptophyta</taxon>
        <taxon>Embryophyta</taxon>
        <taxon>Tracheophyta</taxon>
        <taxon>Spermatophyta</taxon>
        <taxon>Magnoliopsida</taxon>
        <taxon>eudicotyledons</taxon>
        <taxon>Gunneridae</taxon>
        <taxon>Pentapetalae</taxon>
        <taxon>rosids</taxon>
        <taxon>malvids</taxon>
        <taxon>Malvales</taxon>
        <taxon>Malvaceae</taxon>
        <taxon>Malvoideae</taxon>
        <taxon>Hibiscus</taxon>
    </lineage>
</organism>
<sequence>MPARVNDVLVATDWFPPNPWEQAGGLNAYAPFKPALVGSNNNVVEAPGIEGPWEIVSTTQRTVTVNRNVIYKTLHNMPWEQQTYGRTYGDSGLKRNLGYYSGMHGSIIWGI</sequence>
<keyword evidence="2" id="KW-0813">Transport</keyword>
<keyword evidence="10" id="KW-1185">Reference proteome</keyword>
<evidence type="ECO:0000256" key="4">
    <source>
        <dbReference type="ARBA" id="ARBA00023010"/>
    </source>
</evidence>
<evidence type="ECO:0000256" key="1">
    <source>
        <dbReference type="ARBA" id="ARBA00006033"/>
    </source>
</evidence>
<dbReference type="EMBL" id="JBBPBM010000018">
    <property type="protein sequence ID" value="KAK8555226.1"/>
    <property type="molecule type" value="Genomic_DNA"/>
</dbReference>
<evidence type="ECO:0000256" key="6">
    <source>
        <dbReference type="ARBA" id="ARBA00023140"/>
    </source>
</evidence>
<dbReference type="InterPro" id="IPR035463">
    <property type="entry name" value="Pex13"/>
</dbReference>
<evidence type="ECO:0000256" key="7">
    <source>
        <dbReference type="ARBA" id="ARBA00029693"/>
    </source>
</evidence>
<evidence type="ECO:0000256" key="5">
    <source>
        <dbReference type="ARBA" id="ARBA00023136"/>
    </source>
</evidence>
<evidence type="ECO:0000256" key="3">
    <source>
        <dbReference type="ARBA" id="ARBA00022927"/>
    </source>
</evidence>
<gene>
    <name evidence="9" type="ORF">V6N12_009374</name>
</gene>
<name>A0ABR2EAH6_9ROSI</name>
<proteinExistence type="inferred from homology"/>
<dbReference type="PANTHER" id="PTHR19332">
    <property type="entry name" value="PEROXISOMAL MEMBRANE PROTEIN PEX13"/>
    <property type="match status" value="1"/>
</dbReference>
<keyword evidence="5" id="KW-0472">Membrane</keyword>
<comment type="similarity">
    <text evidence="1">Belongs to the peroxin-13 family.</text>
</comment>
<accession>A0ABR2EAH6</accession>
<comment type="caution">
    <text evidence="9">The sequence shown here is derived from an EMBL/GenBank/DDBJ whole genome shotgun (WGS) entry which is preliminary data.</text>
</comment>
<comment type="subcellular location">
    <subcellularLocation>
        <location evidence="8">Peroxisome membrane</location>
    </subcellularLocation>
</comment>
<protein>
    <recommendedName>
        <fullName evidence="7">Peroxin-13</fullName>
    </recommendedName>
</protein>
<evidence type="ECO:0000256" key="2">
    <source>
        <dbReference type="ARBA" id="ARBA00022448"/>
    </source>
</evidence>
<keyword evidence="6" id="KW-0576">Peroxisome</keyword>
<evidence type="ECO:0000313" key="9">
    <source>
        <dbReference type="EMBL" id="KAK8555226.1"/>
    </source>
</evidence>
<reference evidence="9 10" key="1">
    <citation type="journal article" date="2024" name="G3 (Bethesda)">
        <title>Genome assembly of Hibiscus sabdariffa L. provides insights into metabolisms of medicinal natural products.</title>
        <authorList>
            <person name="Kim T."/>
        </authorList>
    </citation>
    <scope>NUCLEOTIDE SEQUENCE [LARGE SCALE GENOMIC DNA]</scope>
    <source>
        <strain evidence="9">TK-2024</strain>
        <tissue evidence="9">Old leaves</tissue>
    </source>
</reference>
<keyword evidence="4" id="KW-0811">Translocation</keyword>
<dbReference type="PANTHER" id="PTHR19332:SF1">
    <property type="entry name" value="PEROXISOMAL MEMBRANE PROTEIN PEX13"/>
    <property type="match status" value="1"/>
</dbReference>
<evidence type="ECO:0000256" key="8">
    <source>
        <dbReference type="ARBA" id="ARBA00046271"/>
    </source>
</evidence>
<evidence type="ECO:0000313" key="10">
    <source>
        <dbReference type="Proteomes" id="UP001472677"/>
    </source>
</evidence>